<dbReference type="EMBL" id="AP017470">
    <property type="protein sequence ID" value="BBB33228.1"/>
    <property type="molecule type" value="Genomic_DNA"/>
</dbReference>
<reference evidence="4 5" key="1">
    <citation type="journal article" date="2012" name="Extremophiles">
        <title>Thermotomaculum hydrothermale gen. nov., sp. nov., a novel heterotrophic thermophile within the phylum Acidobacteria from a deep-sea hydrothermal vent chimney in the Southern Okinawa Trough.</title>
        <authorList>
            <person name="Izumi H."/>
            <person name="Nunoura T."/>
            <person name="Miyazaki M."/>
            <person name="Mino S."/>
            <person name="Toki T."/>
            <person name="Takai K."/>
            <person name="Sako Y."/>
            <person name="Sawabe T."/>
            <person name="Nakagawa S."/>
        </authorList>
    </citation>
    <scope>NUCLEOTIDE SEQUENCE [LARGE SCALE GENOMIC DNA]</scope>
    <source>
        <strain evidence="4 5">AC55</strain>
    </source>
</reference>
<dbReference type="InterPro" id="IPR036770">
    <property type="entry name" value="Ankyrin_rpt-contain_sf"/>
</dbReference>
<dbReference type="PANTHER" id="PTHR24198">
    <property type="entry name" value="ANKYRIN REPEAT AND PROTEIN KINASE DOMAIN-CONTAINING PROTEIN"/>
    <property type="match status" value="1"/>
</dbReference>
<accession>A0A7R6PGB5</accession>
<dbReference type="PROSITE" id="PS50088">
    <property type="entry name" value="ANK_REPEAT"/>
    <property type="match status" value="4"/>
</dbReference>
<dbReference type="PROSITE" id="PS50297">
    <property type="entry name" value="ANK_REP_REGION"/>
    <property type="match status" value="3"/>
</dbReference>
<dbReference type="PROSITE" id="PS51257">
    <property type="entry name" value="PROKAR_LIPOPROTEIN"/>
    <property type="match status" value="1"/>
</dbReference>
<keyword evidence="1" id="KW-0677">Repeat</keyword>
<keyword evidence="5" id="KW-1185">Reference proteome</keyword>
<gene>
    <name evidence="4" type="ORF">TTHT_1759</name>
</gene>
<keyword evidence="2 3" id="KW-0040">ANK repeat</keyword>
<proteinExistence type="predicted"/>
<feature type="repeat" description="ANK" evidence="3">
    <location>
        <begin position="193"/>
        <end position="225"/>
    </location>
</feature>
<feature type="repeat" description="ANK" evidence="3">
    <location>
        <begin position="74"/>
        <end position="106"/>
    </location>
</feature>
<feature type="repeat" description="ANK" evidence="3">
    <location>
        <begin position="160"/>
        <end position="192"/>
    </location>
</feature>
<evidence type="ECO:0000256" key="2">
    <source>
        <dbReference type="ARBA" id="ARBA00023043"/>
    </source>
</evidence>
<name>A0A7R6PGB5_9BACT</name>
<evidence type="ECO:0000256" key="1">
    <source>
        <dbReference type="ARBA" id="ARBA00022737"/>
    </source>
</evidence>
<dbReference type="Gene3D" id="1.25.40.20">
    <property type="entry name" value="Ankyrin repeat-containing domain"/>
    <property type="match status" value="3"/>
</dbReference>
<evidence type="ECO:0000313" key="4">
    <source>
        <dbReference type="EMBL" id="BBB33228.1"/>
    </source>
</evidence>
<dbReference type="SMART" id="SM00248">
    <property type="entry name" value="ANK"/>
    <property type="match status" value="5"/>
</dbReference>
<evidence type="ECO:0000313" key="5">
    <source>
        <dbReference type="Proteomes" id="UP000595564"/>
    </source>
</evidence>
<sequence length="257" mass="28713">MIINKNTKELSMKKRFFKRFSQVLLILILTFTMGCHLPNNKETAKEFINACKANNISEIKLMLAMGVDPDITDDGLTGLMVAAYNGYIELTQLLLKKGANVNKKYYGTASAAWRGETALSFAISGYAYYKKHDKQKAKRIEKIALFLVDKGIDINSQTEDGSNYLMHASWAGMESLIKKLIEKGIDVNFTSPDGFTALMTASLSGRYNVVKLLLEHGANPNLKVKKGKYKGYTALKLAEKKGYKDIVKLLKQYGAKE</sequence>
<organism evidence="4 5">
    <name type="scientific">Thermotomaculum hydrothermale</name>
    <dbReference type="NCBI Taxonomy" id="981385"/>
    <lineage>
        <taxon>Bacteria</taxon>
        <taxon>Pseudomonadati</taxon>
        <taxon>Acidobacteriota</taxon>
        <taxon>Holophagae</taxon>
        <taxon>Thermotomaculales</taxon>
        <taxon>Thermotomaculaceae</taxon>
        <taxon>Thermotomaculum</taxon>
    </lineage>
</organism>
<dbReference type="PRINTS" id="PR01415">
    <property type="entry name" value="ANKYRIN"/>
</dbReference>
<dbReference type="InterPro" id="IPR002110">
    <property type="entry name" value="Ankyrin_rpt"/>
</dbReference>
<dbReference type="KEGG" id="thyd:TTHT_1759"/>
<protein>
    <submittedName>
        <fullName evidence="4">Ankyrin</fullName>
    </submittedName>
</protein>
<feature type="repeat" description="ANK" evidence="3">
    <location>
        <begin position="230"/>
        <end position="257"/>
    </location>
</feature>
<dbReference type="AlphaFoldDB" id="A0A7R6PGB5"/>
<dbReference type="SUPFAM" id="SSF48403">
    <property type="entry name" value="Ankyrin repeat"/>
    <property type="match status" value="1"/>
</dbReference>
<dbReference type="PANTHER" id="PTHR24198:SF165">
    <property type="entry name" value="ANKYRIN REPEAT-CONTAINING PROTEIN-RELATED"/>
    <property type="match status" value="1"/>
</dbReference>
<dbReference type="Pfam" id="PF12796">
    <property type="entry name" value="Ank_2"/>
    <property type="match status" value="2"/>
</dbReference>
<dbReference type="Proteomes" id="UP000595564">
    <property type="component" value="Chromosome"/>
</dbReference>
<evidence type="ECO:0000256" key="3">
    <source>
        <dbReference type="PROSITE-ProRule" id="PRU00023"/>
    </source>
</evidence>